<proteinExistence type="predicted"/>
<dbReference type="Proteomes" id="UP001196413">
    <property type="component" value="Unassembled WGS sequence"/>
</dbReference>
<evidence type="ECO:0000313" key="2">
    <source>
        <dbReference type="Proteomes" id="UP001196413"/>
    </source>
</evidence>
<sequence length="78" mass="8743">MELVVYDCVTEQHAFNRVRGCNRGELVPHAGPGSSENIHYPGITATDHLGTNQNVRRVFIITDVLLLVDAIFIFPQHE</sequence>
<evidence type="ECO:0000313" key="1">
    <source>
        <dbReference type="EMBL" id="KAJ1365652.1"/>
    </source>
</evidence>
<keyword evidence="2" id="KW-1185">Reference proteome</keyword>
<name>A0AAD5QXG2_PARTN</name>
<gene>
    <name evidence="1" type="ORF">KIN20_026052</name>
</gene>
<organism evidence="1 2">
    <name type="scientific">Parelaphostrongylus tenuis</name>
    <name type="common">Meningeal worm</name>
    <dbReference type="NCBI Taxonomy" id="148309"/>
    <lineage>
        <taxon>Eukaryota</taxon>
        <taxon>Metazoa</taxon>
        <taxon>Ecdysozoa</taxon>
        <taxon>Nematoda</taxon>
        <taxon>Chromadorea</taxon>
        <taxon>Rhabditida</taxon>
        <taxon>Rhabditina</taxon>
        <taxon>Rhabditomorpha</taxon>
        <taxon>Strongyloidea</taxon>
        <taxon>Metastrongylidae</taxon>
        <taxon>Parelaphostrongylus</taxon>
    </lineage>
</organism>
<dbReference type="AlphaFoldDB" id="A0AAD5QXG2"/>
<protein>
    <submittedName>
        <fullName evidence="1">Uncharacterized protein</fullName>
    </submittedName>
</protein>
<accession>A0AAD5QXG2</accession>
<dbReference type="EMBL" id="JAHQIW010005322">
    <property type="protein sequence ID" value="KAJ1365652.1"/>
    <property type="molecule type" value="Genomic_DNA"/>
</dbReference>
<comment type="caution">
    <text evidence="1">The sequence shown here is derived from an EMBL/GenBank/DDBJ whole genome shotgun (WGS) entry which is preliminary data.</text>
</comment>
<reference evidence="1" key="1">
    <citation type="submission" date="2021-06" db="EMBL/GenBank/DDBJ databases">
        <title>Parelaphostrongylus tenuis whole genome reference sequence.</title>
        <authorList>
            <person name="Garwood T.J."/>
            <person name="Larsen P.A."/>
            <person name="Fountain-Jones N.M."/>
            <person name="Garbe J.R."/>
            <person name="Macchietto M.G."/>
            <person name="Kania S.A."/>
            <person name="Gerhold R.W."/>
            <person name="Richards J.E."/>
            <person name="Wolf T.M."/>
        </authorList>
    </citation>
    <scope>NUCLEOTIDE SEQUENCE</scope>
    <source>
        <strain evidence="1">MNPRO001-30</strain>
        <tissue evidence="1">Meninges</tissue>
    </source>
</reference>